<comment type="caution">
    <text evidence="1">The sequence shown here is derived from an EMBL/GenBank/DDBJ whole genome shotgun (WGS) entry which is preliminary data.</text>
</comment>
<proteinExistence type="predicted"/>
<protein>
    <submittedName>
        <fullName evidence="1">Uncharacterized protein</fullName>
    </submittedName>
</protein>
<name>A0ACC2TMD7_9FUNG</name>
<dbReference type="Proteomes" id="UP001165960">
    <property type="component" value="Unassembled WGS sequence"/>
</dbReference>
<gene>
    <name evidence="1" type="ORF">DSO57_1032095</name>
</gene>
<reference evidence="1" key="1">
    <citation type="submission" date="2022-04" db="EMBL/GenBank/DDBJ databases">
        <title>Genome of the entomopathogenic fungus Entomophthora muscae.</title>
        <authorList>
            <person name="Elya C."/>
            <person name="Lovett B.R."/>
            <person name="Lee E."/>
            <person name="Macias A.M."/>
            <person name="Hajek A.E."/>
            <person name="De Bivort B.L."/>
            <person name="Kasson M.T."/>
            <person name="De Fine Licht H.H."/>
            <person name="Stajich J.E."/>
        </authorList>
    </citation>
    <scope>NUCLEOTIDE SEQUENCE</scope>
    <source>
        <strain evidence="1">Berkeley</strain>
    </source>
</reference>
<sequence length="71" mass="7688">METLSADQMFPSPPDPPSDEEDPSSSGPTILHLFHDISSDSKPEDSDSKDSDSYGYSVLAVLETIVITVLF</sequence>
<accession>A0ACC2TMD7</accession>
<dbReference type="EMBL" id="QTSX02002367">
    <property type="protein sequence ID" value="KAJ9075808.1"/>
    <property type="molecule type" value="Genomic_DNA"/>
</dbReference>
<organism evidence="1 2">
    <name type="scientific">Entomophthora muscae</name>
    <dbReference type="NCBI Taxonomy" id="34485"/>
    <lineage>
        <taxon>Eukaryota</taxon>
        <taxon>Fungi</taxon>
        <taxon>Fungi incertae sedis</taxon>
        <taxon>Zoopagomycota</taxon>
        <taxon>Entomophthoromycotina</taxon>
        <taxon>Entomophthoromycetes</taxon>
        <taxon>Entomophthorales</taxon>
        <taxon>Entomophthoraceae</taxon>
        <taxon>Entomophthora</taxon>
    </lineage>
</organism>
<evidence type="ECO:0000313" key="1">
    <source>
        <dbReference type="EMBL" id="KAJ9075808.1"/>
    </source>
</evidence>
<keyword evidence="2" id="KW-1185">Reference proteome</keyword>
<evidence type="ECO:0000313" key="2">
    <source>
        <dbReference type="Proteomes" id="UP001165960"/>
    </source>
</evidence>